<dbReference type="AlphaFoldDB" id="A0AAP3AM09"/>
<organism evidence="1 2">
    <name type="scientific">Riemerella anatipestifer</name>
    <name type="common">Moraxella anatipestifer</name>
    <dbReference type="NCBI Taxonomy" id="34085"/>
    <lineage>
        <taxon>Bacteria</taxon>
        <taxon>Pseudomonadati</taxon>
        <taxon>Bacteroidota</taxon>
        <taxon>Flavobacteriia</taxon>
        <taxon>Flavobacteriales</taxon>
        <taxon>Weeksellaceae</taxon>
        <taxon>Riemerella</taxon>
    </lineage>
</organism>
<accession>A0AAP3AM09</accession>
<proteinExistence type="predicted"/>
<protein>
    <submittedName>
        <fullName evidence="1">Uncharacterized protein</fullName>
    </submittedName>
</protein>
<evidence type="ECO:0000313" key="1">
    <source>
        <dbReference type="EMBL" id="MCW0524281.1"/>
    </source>
</evidence>
<dbReference type="EMBL" id="JAOZYT010000050">
    <property type="protein sequence ID" value="MCW0524281.1"/>
    <property type="molecule type" value="Genomic_DNA"/>
</dbReference>
<dbReference type="Proteomes" id="UP001207440">
    <property type="component" value="Unassembled WGS sequence"/>
</dbReference>
<comment type="caution">
    <text evidence="1">The sequence shown here is derived from an EMBL/GenBank/DDBJ whole genome shotgun (WGS) entry which is preliminary data.</text>
</comment>
<reference evidence="1" key="1">
    <citation type="submission" date="2022-10" db="EMBL/GenBank/DDBJ databases">
        <title>Sifting through the core-genome to identify putative cross-protective antigens against Riemerella anatipestifer.</title>
        <authorList>
            <person name="Zheng X."/>
            <person name="Zhang W."/>
        </authorList>
    </citation>
    <scope>NUCLEOTIDE SEQUENCE</scope>
    <source>
        <strain evidence="1">ZWRA178</strain>
    </source>
</reference>
<gene>
    <name evidence="1" type="ORF">OKE68_08145</name>
</gene>
<sequence length="90" mass="10491">MEIRVENPNHFKINEVIEKNLEMLYKLSLAGVKTISTAIDYYSIAEVYKRYSWIESNKERKELTASQCKVTVKTVENALALMESEIEMRS</sequence>
<evidence type="ECO:0000313" key="2">
    <source>
        <dbReference type="Proteomes" id="UP001207440"/>
    </source>
</evidence>
<name>A0AAP3AM09_RIEAN</name>
<dbReference type="RefSeq" id="WP_214193790.1">
    <property type="nucleotide sequence ID" value="NZ_CP081925.1"/>
</dbReference>